<dbReference type="AlphaFoldDB" id="A0LU70"/>
<evidence type="ECO:0000256" key="4">
    <source>
        <dbReference type="ARBA" id="ARBA00022827"/>
    </source>
</evidence>
<dbReference type="SUPFAM" id="SSF56645">
    <property type="entry name" value="Acyl-CoA dehydrogenase NM domain-like"/>
    <property type="match status" value="1"/>
</dbReference>
<dbReference type="Gene3D" id="1.20.140.10">
    <property type="entry name" value="Butyryl-CoA Dehydrogenase, subunit A, domain 3"/>
    <property type="match status" value="1"/>
</dbReference>
<dbReference type="Gene3D" id="2.40.110.10">
    <property type="entry name" value="Butyryl-CoA Dehydrogenase, subunit A, domain 2"/>
    <property type="match status" value="1"/>
</dbReference>
<organism evidence="10 11">
    <name type="scientific">Acidothermus cellulolyticus (strain ATCC 43068 / DSM 8971 / 11B)</name>
    <dbReference type="NCBI Taxonomy" id="351607"/>
    <lineage>
        <taxon>Bacteria</taxon>
        <taxon>Bacillati</taxon>
        <taxon>Actinomycetota</taxon>
        <taxon>Actinomycetes</taxon>
        <taxon>Acidothermales</taxon>
        <taxon>Acidothermaceae</taxon>
        <taxon>Acidothermus</taxon>
    </lineage>
</organism>
<dbReference type="Proteomes" id="UP000008221">
    <property type="component" value="Chromosome"/>
</dbReference>
<dbReference type="GO" id="GO:0050660">
    <property type="term" value="F:flavin adenine dinucleotide binding"/>
    <property type="evidence" value="ECO:0007669"/>
    <property type="project" value="InterPro"/>
</dbReference>
<feature type="domain" description="Acyl-CoA oxidase/dehydrogenase middle" evidence="8">
    <location>
        <begin position="118"/>
        <end position="212"/>
    </location>
</feature>
<dbReference type="STRING" id="351607.Acel_1208"/>
<dbReference type="GO" id="GO:0003995">
    <property type="term" value="F:acyl-CoA dehydrogenase activity"/>
    <property type="evidence" value="ECO:0007669"/>
    <property type="project" value="InterPro"/>
</dbReference>
<dbReference type="InterPro" id="IPR006091">
    <property type="entry name" value="Acyl-CoA_Oxase/DH_mid-dom"/>
</dbReference>
<dbReference type="RefSeq" id="WP_011720043.1">
    <property type="nucleotide sequence ID" value="NC_008578.1"/>
</dbReference>
<gene>
    <name evidence="10" type="ordered locus">Acel_1208</name>
</gene>
<comment type="cofactor">
    <cofactor evidence="1 6">
        <name>FAD</name>
        <dbReference type="ChEBI" id="CHEBI:57692"/>
    </cofactor>
</comment>
<name>A0LU70_ACIC1</name>
<dbReference type="PROSITE" id="PS00073">
    <property type="entry name" value="ACYL_COA_DH_2"/>
    <property type="match status" value="1"/>
</dbReference>
<dbReference type="PROSITE" id="PS00072">
    <property type="entry name" value="ACYL_COA_DH_1"/>
    <property type="match status" value="1"/>
</dbReference>
<dbReference type="Pfam" id="PF02770">
    <property type="entry name" value="Acyl-CoA_dh_M"/>
    <property type="match status" value="1"/>
</dbReference>
<evidence type="ECO:0000259" key="7">
    <source>
        <dbReference type="Pfam" id="PF00441"/>
    </source>
</evidence>
<dbReference type="InterPro" id="IPR009100">
    <property type="entry name" value="AcylCoA_DH/oxidase_NM_dom_sf"/>
</dbReference>
<dbReference type="HOGENOM" id="CLU_018204_0_2_11"/>
<dbReference type="FunFam" id="1.20.140.10:FF:000004">
    <property type="entry name" value="Acyl-CoA dehydrogenase FadE25"/>
    <property type="match status" value="1"/>
</dbReference>
<dbReference type="SUPFAM" id="SSF47203">
    <property type="entry name" value="Acyl-CoA dehydrogenase C-terminal domain-like"/>
    <property type="match status" value="1"/>
</dbReference>
<dbReference type="KEGG" id="ace:Acel_1208"/>
<protein>
    <submittedName>
        <fullName evidence="10">Acyl-CoA dehydrogenase domain protein</fullName>
    </submittedName>
</protein>
<dbReference type="PANTHER" id="PTHR43884">
    <property type="entry name" value="ACYL-COA DEHYDROGENASE"/>
    <property type="match status" value="1"/>
</dbReference>
<dbReference type="InterPro" id="IPR013786">
    <property type="entry name" value="AcylCoA_DH/ox_N"/>
</dbReference>
<dbReference type="InterPro" id="IPR046373">
    <property type="entry name" value="Acyl-CoA_Oxase/DH_mid-dom_sf"/>
</dbReference>
<evidence type="ECO:0000259" key="9">
    <source>
        <dbReference type="Pfam" id="PF02771"/>
    </source>
</evidence>
<dbReference type="InterPro" id="IPR006089">
    <property type="entry name" value="Acyl-CoA_DH_CS"/>
</dbReference>
<dbReference type="FunFam" id="2.40.110.10:FF:000001">
    <property type="entry name" value="Acyl-CoA dehydrogenase, mitochondrial"/>
    <property type="match status" value="1"/>
</dbReference>
<dbReference type="Gene3D" id="1.10.540.10">
    <property type="entry name" value="Acyl-CoA dehydrogenase/oxidase, N-terminal domain"/>
    <property type="match status" value="1"/>
</dbReference>
<sequence length="391" mass="41717">MPSPESEELLHVVTDIAARELRPRAAEDERNGRFPRDIFRLLGGIGLLGLPYPARYGGGEQPAVAYLQILEELSRAWLTVGLGVSVHLLACYPLARFGTDEQRDRWLPAMIGGGLLGAYCLSEPHAGSDAAALRTQAEPTAAGYRLSGTKAWITHSGHADFYTVMARTSPDRDHGISCFLVSADAPGLQAGVPERKMGLRASPTAQLHLADVVVEPSRRIGAEGEGLRIALAALDVGRLGIAACATGLAQAALDAAVDYAAQRHQFGRPIREFQGVAFLLAEMTAAVAAARATYLAAARSLDAGRVVTRDAAIAKLICSDTAMRVTTDAIQIFGGAGYVEDYPVERYFREAKALQIVEGTNQIQRLVIARTLGRDTADDVPTGHPRRITAG</sequence>
<evidence type="ECO:0000256" key="6">
    <source>
        <dbReference type="RuleBase" id="RU362125"/>
    </source>
</evidence>
<accession>A0LU70</accession>
<comment type="similarity">
    <text evidence="2 6">Belongs to the acyl-CoA dehydrogenase family.</text>
</comment>
<keyword evidence="3 6" id="KW-0285">Flavoprotein</keyword>
<dbReference type="Pfam" id="PF02771">
    <property type="entry name" value="Acyl-CoA_dh_N"/>
    <property type="match status" value="1"/>
</dbReference>
<evidence type="ECO:0000256" key="5">
    <source>
        <dbReference type="ARBA" id="ARBA00023002"/>
    </source>
</evidence>
<dbReference type="eggNOG" id="COG1960">
    <property type="taxonomic scope" value="Bacteria"/>
</dbReference>
<keyword evidence="5 6" id="KW-0560">Oxidoreductase</keyword>
<dbReference type="EMBL" id="CP000481">
    <property type="protein sequence ID" value="ABK52980.1"/>
    <property type="molecule type" value="Genomic_DNA"/>
</dbReference>
<evidence type="ECO:0000256" key="2">
    <source>
        <dbReference type="ARBA" id="ARBA00009347"/>
    </source>
</evidence>
<feature type="domain" description="Acyl-CoA dehydrogenase/oxidase N-terminal" evidence="9">
    <location>
        <begin position="3"/>
        <end position="113"/>
    </location>
</feature>
<evidence type="ECO:0000313" key="10">
    <source>
        <dbReference type="EMBL" id="ABK52980.1"/>
    </source>
</evidence>
<dbReference type="InterPro" id="IPR036250">
    <property type="entry name" value="AcylCo_DH-like_C"/>
</dbReference>
<evidence type="ECO:0000259" key="8">
    <source>
        <dbReference type="Pfam" id="PF02770"/>
    </source>
</evidence>
<keyword evidence="11" id="KW-1185">Reference proteome</keyword>
<dbReference type="InParanoid" id="A0LU70"/>
<feature type="domain" description="Acyl-CoA dehydrogenase/oxidase C-terminal" evidence="7">
    <location>
        <begin position="224"/>
        <end position="372"/>
    </location>
</feature>
<dbReference type="PANTHER" id="PTHR43884:SF12">
    <property type="entry name" value="ISOVALERYL-COA DEHYDROGENASE, MITOCHONDRIAL-RELATED"/>
    <property type="match status" value="1"/>
</dbReference>
<dbReference type="InterPro" id="IPR009075">
    <property type="entry name" value="AcylCo_DH/oxidase_C"/>
</dbReference>
<evidence type="ECO:0000256" key="1">
    <source>
        <dbReference type="ARBA" id="ARBA00001974"/>
    </source>
</evidence>
<evidence type="ECO:0000313" key="11">
    <source>
        <dbReference type="Proteomes" id="UP000008221"/>
    </source>
</evidence>
<dbReference type="InterPro" id="IPR037069">
    <property type="entry name" value="AcylCoA_DH/ox_N_sf"/>
</dbReference>
<dbReference type="PIRSF" id="PIRSF016578">
    <property type="entry name" value="HsaA"/>
    <property type="match status" value="1"/>
</dbReference>
<keyword evidence="4 6" id="KW-0274">FAD</keyword>
<reference evidence="10 11" key="1">
    <citation type="journal article" date="2009" name="Genome Res.">
        <title>Complete genome of the cellulolytic thermophile Acidothermus cellulolyticus 11B provides insights into its ecophysiological and evolutionary adaptations.</title>
        <authorList>
            <person name="Barabote R.D."/>
            <person name="Xie G."/>
            <person name="Leu D.H."/>
            <person name="Normand P."/>
            <person name="Necsulea A."/>
            <person name="Daubin V."/>
            <person name="Medigue C."/>
            <person name="Adney W.S."/>
            <person name="Xu X.C."/>
            <person name="Lapidus A."/>
            <person name="Parales R.E."/>
            <person name="Detter C."/>
            <person name="Pujic P."/>
            <person name="Bruce D."/>
            <person name="Lavire C."/>
            <person name="Challacombe J.F."/>
            <person name="Brettin T.S."/>
            <person name="Berry A.M."/>
        </authorList>
    </citation>
    <scope>NUCLEOTIDE SEQUENCE [LARGE SCALE GENOMIC DNA]</scope>
    <source>
        <strain evidence="11">ATCC 43068 / DSM 8971 / 11B</strain>
    </source>
</reference>
<dbReference type="Pfam" id="PF00441">
    <property type="entry name" value="Acyl-CoA_dh_1"/>
    <property type="match status" value="1"/>
</dbReference>
<proteinExistence type="inferred from homology"/>
<evidence type="ECO:0000256" key="3">
    <source>
        <dbReference type="ARBA" id="ARBA00022630"/>
    </source>
</evidence>